<protein>
    <recommendedName>
        <fullName evidence="5">Lipoprotein</fullName>
    </recommendedName>
</protein>
<dbReference type="EMBL" id="JBHUFP010000006">
    <property type="protein sequence ID" value="MFD1805926.1"/>
    <property type="molecule type" value="Genomic_DNA"/>
</dbReference>
<dbReference type="Proteomes" id="UP001597420">
    <property type="component" value="Unassembled WGS sequence"/>
</dbReference>
<feature type="signal peptide" evidence="2">
    <location>
        <begin position="1"/>
        <end position="20"/>
    </location>
</feature>
<feature type="compositionally biased region" description="Pro residues" evidence="1">
    <location>
        <begin position="37"/>
        <end position="72"/>
    </location>
</feature>
<evidence type="ECO:0008006" key="5">
    <source>
        <dbReference type="Google" id="ProtNLM"/>
    </source>
</evidence>
<gene>
    <name evidence="3" type="ORF">ACFSAV_05980</name>
</gene>
<proteinExistence type="predicted"/>
<evidence type="ECO:0000313" key="3">
    <source>
        <dbReference type="EMBL" id="MFD1805926.1"/>
    </source>
</evidence>
<evidence type="ECO:0000256" key="1">
    <source>
        <dbReference type="SAM" id="MobiDB-lite"/>
    </source>
</evidence>
<feature type="region of interest" description="Disordered" evidence="1">
    <location>
        <begin position="21"/>
        <end position="77"/>
    </location>
</feature>
<accession>A0ABW4NVG2</accession>
<comment type="caution">
    <text evidence="3">The sequence shown here is derived from an EMBL/GenBank/DDBJ whole genome shotgun (WGS) entry which is preliminary data.</text>
</comment>
<feature type="compositionally biased region" description="Gly residues" evidence="1">
    <location>
        <begin position="21"/>
        <end position="30"/>
    </location>
</feature>
<sequence>MKKSLLKISLAVTLSSLLIACGGGGGGGSNSGNPSQPIQPAPKPEQPQPPSQPQPPADPTPPPKPMPLPPAEPKANWKTDCTASYTAACNENGNKNAVKVYDITTTEDRTNSGKRYYYRNS</sequence>
<feature type="chain" id="PRO_5045693960" description="Lipoprotein" evidence="2">
    <location>
        <begin position="21"/>
        <end position="121"/>
    </location>
</feature>
<name>A0ABW4NVG2_9PAST</name>
<dbReference type="PROSITE" id="PS51257">
    <property type="entry name" value="PROKAR_LIPOPROTEIN"/>
    <property type="match status" value="1"/>
</dbReference>
<dbReference type="RefSeq" id="WP_379097390.1">
    <property type="nucleotide sequence ID" value="NZ_JBHUFP010000006.1"/>
</dbReference>
<reference evidence="4" key="1">
    <citation type="journal article" date="2019" name="Int. J. Syst. Evol. Microbiol.">
        <title>The Global Catalogue of Microorganisms (GCM) 10K type strain sequencing project: providing services to taxonomists for standard genome sequencing and annotation.</title>
        <authorList>
            <consortium name="The Broad Institute Genomics Platform"/>
            <consortium name="The Broad Institute Genome Sequencing Center for Infectious Disease"/>
            <person name="Wu L."/>
            <person name="Ma J."/>
        </authorList>
    </citation>
    <scope>NUCLEOTIDE SEQUENCE [LARGE SCALE GENOMIC DNA]</scope>
    <source>
        <strain evidence="4">CCM 7950</strain>
    </source>
</reference>
<organism evidence="3 4">
    <name type="scientific">Pasteurella oralis</name>
    <dbReference type="NCBI Taxonomy" id="1071947"/>
    <lineage>
        <taxon>Bacteria</taxon>
        <taxon>Pseudomonadati</taxon>
        <taxon>Pseudomonadota</taxon>
        <taxon>Gammaproteobacteria</taxon>
        <taxon>Pasteurellales</taxon>
        <taxon>Pasteurellaceae</taxon>
        <taxon>Pasteurella</taxon>
    </lineage>
</organism>
<keyword evidence="2" id="KW-0732">Signal</keyword>
<evidence type="ECO:0000313" key="4">
    <source>
        <dbReference type="Proteomes" id="UP001597420"/>
    </source>
</evidence>
<evidence type="ECO:0000256" key="2">
    <source>
        <dbReference type="SAM" id="SignalP"/>
    </source>
</evidence>
<keyword evidence="4" id="KW-1185">Reference proteome</keyword>